<proteinExistence type="predicted"/>
<feature type="compositionally biased region" description="Polar residues" evidence="1">
    <location>
        <begin position="598"/>
        <end position="621"/>
    </location>
</feature>
<evidence type="ECO:0000313" key="3">
    <source>
        <dbReference type="Proteomes" id="UP000663868"/>
    </source>
</evidence>
<feature type="compositionally biased region" description="Acidic residues" evidence="1">
    <location>
        <begin position="309"/>
        <end position="320"/>
    </location>
</feature>
<feature type="region of interest" description="Disordered" evidence="1">
    <location>
        <begin position="66"/>
        <end position="106"/>
    </location>
</feature>
<sequence>LIVFQLLFVNNYNSACYCDMARTKQATYQSKITTATDGQKTRLPLALKPTSNTTLVSHLTAMDQPLSKTSNNANINSTFSKNSSSSNMTTDDGTSQTSSITNQTRLSTTISSSSKTITASSYETELASTLVKGKKGKTKTKSKAKIIDCELNLKDNNQNDDDAHYDLRTSIEESGGIHKFLNTPCMILYKKNLKNQSDIEKYVLQHLTSYKENLCEFPGITGTDQVKKSINDFYRRYRKTSMHSTILYKANTKKTTSTQQIYLKNGTLYLYVDNVMKLKTSKNKKQKVPSYIGTASARGNSDDMKNDENDSEPYFDEASDEEIEEINASTSGTRKRFIQWKGGSKNCGTYVYYNKFDEVKECVNNILSYGREHGTLLSGVQLKTLMDIENVEITKDRANVLVKLVSSCVDVVPNPHFVSPTAKRPVYEYYGSEFQLAVVESSKSIPIPTEILAQYKREKEKENVGDRHEKSYNSHETEDNDFTNDDINMKSHTVISSSVINEEVVINDNISLSLIHSTEDNNSKTTDNDNVNVDVITKQVETPATSLITSSSPLVRDKIDYSNTTDTTASDLELLVHDSKQSATSSLPLSSVAPEVSSCNQTSSATVSHSNPHHQSNSVEYTTEDEAPLQERMTPLRSNSKAASTANVRVKRVSSKRRQSIALRSKTKMKQQQQQQQQLSDITHSKRKEDDDEEAAITLSITSKKKKKLNGDGTSAMSHQTLPKISKKKPKPLK</sequence>
<evidence type="ECO:0000256" key="1">
    <source>
        <dbReference type="SAM" id="MobiDB-lite"/>
    </source>
</evidence>
<feature type="compositionally biased region" description="Polar residues" evidence="1">
    <location>
        <begin position="96"/>
        <end position="106"/>
    </location>
</feature>
<comment type="caution">
    <text evidence="2">The sequence shown here is derived from an EMBL/GenBank/DDBJ whole genome shotgun (WGS) entry which is preliminary data.</text>
</comment>
<feature type="compositionally biased region" description="Polar residues" evidence="1">
    <location>
        <begin position="636"/>
        <end position="647"/>
    </location>
</feature>
<accession>A0A819SA76</accession>
<dbReference type="EMBL" id="CAJOBB010003601">
    <property type="protein sequence ID" value="CAF4049351.1"/>
    <property type="molecule type" value="Genomic_DNA"/>
</dbReference>
<dbReference type="AlphaFoldDB" id="A0A819SA76"/>
<feature type="compositionally biased region" description="Polar residues" evidence="1">
    <location>
        <begin position="712"/>
        <end position="721"/>
    </location>
</feature>
<gene>
    <name evidence="2" type="ORF">KXQ929_LOCUS31428</name>
</gene>
<feature type="region of interest" description="Disordered" evidence="1">
    <location>
        <begin position="458"/>
        <end position="485"/>
    </location>
</feature>
<feature type="compositionally biased region" description="Low complexity" evidence="1">
    <location>
        <begin position="74"/>
        <end position="95"/>
    </location>
</feature>
<feature type="compositionally biased region" description="Basic residues" evidence="1">
    <location>
        <begin position="725"/>
        <end position="734"/>
    </location>
</feature>
<name>A0A819SA76_9BILA</name>
<evidence type="ECO:0000313" key="2">
    <source>
        <dbReference type="EMBL" id="CAF4049351.1"/>
    </source>
</evidence>
<organism evidence="2 3">
    <name type="scientific">Adineta steineri</name>
    <dbReference type="NCBI Taxonomy" id="433720"/>
    <lineage>
        <taxon>Eukaryota</taxon>
        <taxon>Metazoa</taxon>
        <taxon>Spiralia</taxon>
        <taxon>Gnathifera</taxon>
        <taxon>Rotifera</taxon>
        <taxon>Eurotatoria</taxon>
        <taxon>Bdelloidea</taxon>
        <taxon>Adinetida</taxon>
        <taxon>Adinetidae</taxon>
        <taxon>Adineta</taxon>
    </lineage>
</organism>
<feature type="compositionally biased region" description="Basic and acidic residues" evidence="1">
    <location>
        <begin position="458"/>
        <end position="477"/>
    </location>
</feature>
<feature type="region of interest" description="Disordered" evidence="1">
    <location>
        <begin position="598"/>
        <end position="734"/>
    </location>
</feature>
<feature type="region of interest" description="Disordered" evidence="1">
    <location>
        <begin position="292"/>
        <end position="320"/>
    </location>
</feature>
<feature type="compositionally biased region" description="Basic residues" evidence="1">
    <location>
        <begin position="649"/>
        <end position="669"/>
    </location>
</feature>
<feature type="non-terminal residue" evidence="2">
    <location>
        <position position="1"/>
    </location>
</feature>
<protein>
    <submittedName>
        <fullName evidence="2">Uncharacterized protein</fullName>
    </submittedName>
</protein>
<reference evidence="2" key="1">
    <citation type="submission" date="2021-02" db="EMBL/GenBank/DDBJ databases">
        <authorList>
            <person name="Nowell W R."/>
        </authorList>
    </citation>
    <scope>NUCLEOTIDE SEQUENCE</scope>
</reference>
<dbReference type="Proteomes" id="UP000663868">
    <property type="component" value="Unassembled WGS sequence"/>
</dbReference>